<feature type="region of interest" description="Disordered" evidence="1">
    <location>
        <begin position="72"/>
        <end position="158"/>
    </location>
</feature>
<sequence length="247" mass="29074">MDNSRKRTVSTSNYVSGFDMQDILNNFSTIPPMFQKQLINHLTNNKMNQANQNVNLNQFIPQRNQSLNNLSLEQQQQEQQLEKENTNKNEKKMGTEQDQQLEKEKPKPKQEKKQQQQQLEKEKPKPKRKLTKNQQNQKTNNTPKEKEKKVYRSKRKEQIDNVSKKLRLLKQKNEDFRVREASLNSEVGVLFRQLNFFREFMEKAMNAAYLDQSPFPRVGTTNNLSTNSSSSQQMGLMNFPDLNGSQF</sequence>
<evidence type="ECO:0000313" key="3">
    <source>
        <dbReference type="Proteomes" id="UP001150062"/>
    </source>
</evidence>
<evidence type="ECO:0000256" key="1">
    <source>
        <dbReference type="SAM" id="MobiDB-lite"/>
    </source>
</evidence>
<feature type="compositionally biased region" description="Basic and acidic residues" evidence="1">
    <location>
        <begin position="143"/>
        <end position="158"/>
    </location>
</feature>
<keyword evidence="3" id="KW-1185">Reference proteome</keyword>
<feature type="compositionally biased region" description="Low complexity" evidence="1">
    <location>
        <begin position="132"/>
        <end position="142"/>
    </location>
</feature>
<proteinExistence type="predicted"/>
<accession>A0ABQ8Y4C3</accession>
<evidence type="ECO:0000313" key="2">
    <source>
        <dbReference type="EMBL" id="KAJ6239027.1"/>
    </source>
</evidence>
<comment type="caution">
    <text evidence="2">The sequence shown here is derived from an EMBL/GenBank/DDBJ whole genome shotgun (WGS) entry which is preliminary data.</text>
</comment>
<gene>
    <name evidence="2" type="ORF">M0813_25610</name>
</gene>
<dbReference type="Proteomes" id="UP001150062">
    <property type="component" value="Unassembled WGS sequence"/>
</dbReference>
<dbReference type="EMBL" id="JAOAOG010000231">
    <property type="protein sequence ID" value="KAJ6239027.1"/>
    <property type="molecule type" value="Genomic_DNA"/>
</dbReference>
<name>A0ABQ8Y4C3_9EUKA</name>
<protein>
    <submittedName>
        <fullName evidence="2">Raftlin</fullName>
    </submittedName>
</protein>
<feature type="compositionally biased region" description="Basic and acidic residues" evidence="1">
    <location>
        <begin position="80"/>
        <end position="123"/>
    </location>
</feature>
<reference evidence="2" key="1">
    <citation type="submission" date="2022-08" db="EMBL/GenBank/DDBJ databases">
        <title>Novel sulfate-reducing endosymbionts in the free-living metamonad Anaeramoeba.</title>
        <authorList>
            <person name="Jerlstrom-Hultqvist J."/>
            <person name="Cepicka I."/>
            <person name="Gallot-Lavallee L."/>
            <person name="Salas-Leiva D."/>
            <person name="Curtis B.A."/>
            <person name="Zahonova K."/>
            <person name="Pipaliya S."/>
            <person name="Dacks J."/>
            <person name="Roger A.J."/>
        </authorList>
    </citation>
    <scope>NUCLEOTIDE SEQUENCE</scope>
    <source>
        <strain evidence="2">Schooner1</strain>
    </source>
</reference>
<organism evidence="2 3">
    <name type="scientific">Anaeramoeba flamelloides</name>
    <dbReference type="NCBI Taxonomy" id="1746091"/>
    <lineage>
        <taxon>Eukaryota</taxon>
        <taxon>Metamonada</taxon>
        <taxon>Anaeramoebidae</taxon>
        <taxon>Anaeramoeba</taxon>
    </lineage>
</organism>